<organism evidence="2 3">
    <name type="scientific">Actinacidiphila bryophytorum</name>
    <dbReference type="NCBI Taxonomy" id="1436133"/>
    <lineage>
        <taxon>Bacteria</taxon>
        <taxon>Bacillati</taxon>
        <taxon>Actinomycetota</taxon>
        <taxon>Actinomycetes</taxon>
        <taxon>Kitasatosporales</taxon>
        <taxon>Streptomycetaceae</taxon>
        <taxon>Actinacidiphila</taxon>
    </lineage>
</organism>
<dbReference type="Proteomes" id="UP001153328">
    <property type="component" value="Unassembled WGS sequence"/>
</dbReference>
<gene>
    <name evidence="2" type="ORF">SBRY_60241</name>
</gene>
<name>A0A9W4H660_9ACTN</name>
<evidence type="ECO:0000313" key="3">
    <source>
        <dbReference type="Proteomes" id="UP001153328"/>
    </source>
</evidence>
<proteinExistence type="predicted"/>
<keyword evidence="3" id="KW-1185">Reference proteome</keyword>
<feature type="region of interest" description="Disordered" evidence="1">
    <location>
        <begin position="16"/>
        <end position="116"/>
    </location>
</feature>
<evidence type="ECO:0000313" key="2">
    <source>
        <dbReference type="EMBL" id="CAG7653746.1"/>
    </source>
</evidence>
<accession>A0A9W4H660</accession>
<comment type="caution">
    <text evidence="2">The sequence shown here is derived from an EMBL/GenBank/DDBJ whole genome shotgun (WGS) entry which is preliminary data.</text>
</comment>
<sequence length="116" mass="12172">MGAQFPAPLMVALSRRGRRFQAAPSAQEGERFSGTRGTARPAHHRGEGERPPQGAGPEGARGTARQAPTGGKDAAPPQVAITGGPRRGKAIAHRKGQSPAQQDPARVKNLAGRLRW</sequence>
<feature type="compositionally biased region" description="Basic residues" evidence="1">
    <location>
        <begin position="86"/>
        <end position="96"/>
    </location>
</feature>
<dbReference type="EMBL" id="CAJVAX010000020">
    <property type="protein sequence ID" value="CAG7653746.1"/>
    <property type="molecule type" value="Genomic_DNA"/>
</dbReference>
<reference evidence="2" key="1">
    <citation type="submission" date="2021-06" db="EMBL/GenBank/DDBJ databases">
        <authorList>
            <person name="Arsene-Ploetze F."/>
        </authorList>
    </citation>
    <scope>NUCLEOTIDE SEQUENCE</scope>
    <source>
        <strain evidence="2">SBRY1</strain>
    </source>
</reference>
<evidence type="ECO:0000256" key="1">
    <source>
        <dbReference type="SAM" id="MobiDB-lite"/>
    </source>
</evidence>
<protein>
    <submittedName>
        <fullName evidence="2">Uncharacterized protein</fullName>
    </submittedName>
</protein>
<dbReference type="AlphaFoldDB" id="A0A9W4H660"/>